<protein>
    <submittedName>
        <fullName evidence="2">Putative membrane protein</fullName>
    </submittedName>
</protein>
<evidence type="ECO:0000313" key="2">
    <source>
        <dbReference type="EMBL" id="ASQ30292.1"/>
    </source>
</evidence>
<evidence type="ECO:0000256" key="1">
    <source>
        <dbReference type="SAM" id="Phobius"/>
    </source>
</evidence>
<dbReference type="Proteomes" id="UP000201169">
    <property type="component" value="Chromosome"/>
</dbReference>
<dbReference type="AlphaFoldDB" id="A0A222MXI8"/>
<evidence type="ECO:0000313" key="3">
    <source>
        <dbReference type="Proteomes" id="UP000201169"/>
    </source>
</evidence>
<feature type="transmembrane region" description="Helical" evidence="1">
    <location>
        <begin position="94"/>
        <end position="114"/>
    </location>
</feature>
<name>A0A222MXI8_9BACT</name>
<feature type="transmembrane region" description="Helical" evidence="1">
    <location>
        <begin position="53"/>
        <end position="74"/>
    </location>
</feature>
<keyword evidence="1" id="KW-0812">Transmembrane</keyword>
<keyword evidence="3" id="KW-1185">Reference proteome</keyword>
<sequence length="144" mass="16414">MQVMYPYFLTLHLLCAIVFIGFVFTDVFLLSVLKRSLGEKADELFAPMMKRAIKIVPLCLLLLVLSGGAMMSTYLNSELGFFNTPLQKLLMIKILLALLIVFLVLNALVFRLILKRENPIRITHHIILFLSLLIVILAKMAFFV</sequence>
<dbReference type="InterPro" id="IPR007418">
    <property type="entry name" value="DUF474"/>
</dbReference>
<feature type="transmembrane region" description="Helical" evidence="1">
    <location>
        <begin position="6"/>
        <end position="33"/>
    </location>
</feature>
<gene>
    <name evidence="2" type="ORF">CAV_0626</name>
</gene>
<dbReference type="KEGG" id="cavi:CAV_0626"/>
<reference evidence="2 3" key="1">
    <citation type="submission" date="2017-07" db="EMBL/GenBank/DDBJ databases">
        <title>Analysis of two Campylobacter avium genomes and identification of a novel hippuricase gene.</title>
        <authorList>
            <person name="Miller W.G."/>
            <person name="Chapman M.H."/>
            <person name="Yee E."/>
            <person name="Revez J."/>
            <person name="Bono J.L."/>
            <person name="Rossi M."/>
        </authorList>
    </citation>
    <scope>NUCLEOTIDE SEQUENCE [LARGE SCALE GENOMIC DNA]</scope>
    <source>
        <strain evidence="2 3">LMG 24591</strain>
    </source>
</reference>
<dbReference type="PIRSF" id="PIRSF015875">
    <property type="entry name" value="UCP015875"/>
    <property type="match status" value="1"/>
</dbReference>
<dbReference type="EMBL" id="CP022347">
    <property type="protein sequence ID" value="ASQ30292.1"/>
    <property type="molecule type" value="Genomic_DNA"/>
</dbReference>
<organism evidence="2 3">
    <name type="scientific">Campylobacter avium LMG 24591</name>
    <dbReference type="NCBI Taxonomy" id="522484"/>
    <lineage>
        <taxon>Bacteria</taxon>
        <taxon>Pseudomonadati</taxon>
        <taxon>Campylobacterota</taxon>
        <taxon>Epsilonproteobacteria</taxon>
        <taxon>Campylobacterales</taxon>
        <taxon>Campylobacteraceae</taxon>
        <taxon>Campylobacter</taxon>
    </lineage>
</organism>
<keyword evidence="1" id="KW-1133">Transmembrane helix</keyword>
<keyword evidence="1" id="KW-0472">Membrane</keyword>
<accession>A0A222MXI8</accession>
<proteinExistence type="predicted"/>
<dbReference type="RefSeq" id="WP_094325059.1">
    <property type="nucleotide sequence ID" value="NZ_CP022347.1"/>
</dbReference>
<feature type="transmembrane region" description="Helical" evidence="1">
    <location>
        <begin position="126"/>
        <end position="143"/>
    </location>
</feature>
<dbReference type="OrthoDB" id="5955722at2"/>